<dbReference type="STRING" id="314285.KT71_000969"/>
<dbReference type="HOGENOM" id="CLU_3198526_0_0_6"/>
<proteinExistence type="predicted"/>
<dbReference type="AlphaFoldDB" id="V7HUZ3"/>
<keyword evidence="3" id="KW-1185">Reference proteome</keyword>
<dbReference type="EMBL" id="AAOA02000002">
    <property type="protein sequence ID" value="ESZ89394.1"/>
    <property type="molecule type" value="Genomic_DNA"/>
</dbReference>
<evidence type="ECO:0000313" key="2">
    <source>
        <dbReference type="EMBL" id="ESZ89394.1"/>
    </source>
</evidence>
<evidence type="ECO:0000313" key="3">
    <source>
        <dbReference type="Proteomes" id="UP000019205"/>
    </source>
</evidence>
<gene>
    <name evidence="2" type="ORF">KT71_000969</name>
</gene>
<accession>V7HUZ3</accession>
<name>V7HUZ3_9GAMM</name>
<comment type="caution">
    <text evidence="2">The sequence shown here is derived from an EMBL/GenBank/DDBJ whole genome shotgun (WGS) entry which is preliminary data.</text>
</comment>
<organism evidence="2 3">
    <name type="scientific">Congregibacter litoralis KT71</name>
    <dbReference type="NCBI Taxonomy" id="314285"/>
    <lineage>
        <taxon>Bacteria</taxon>
        <taxon>Pseudomonadati</taxon>
        <taxon>Pseudomonadota</taxon>
        <taxon>Gammaproteobacteria</taxon>
        <taxon>Cellvibrionales</taxon>
        <taxon>Halieaceae</taxon>
        <taxon>Congregibacter</taxon>
    </lineage>
</organism>
<keyword evidence="1" id="KW-0812">Transmembrane</keyword>
<protein>
    <submittedName>
        <fullName evidence="2">Uncharacterized protein</fullName>
    </submittedName>
</protein>
<sequence length="45" mass="4925">MARMVTVFQRPPTIHGVIAGVYLIGFLTILCSPPAVTLYWVAFAC</sequence>
<feature type="transmembrane region" description="Helical" evidence="1">
    <location>
        <begin position="21"/>
        <end position="42"/>
    </location>
</feature>
<reference evidence="2 3" key="1">
    <citation type="journal article" date="2007" name="Proc. Natl. Acad. Sci. U.S.A.">
        <title>Characterization of a marine gammaproteobacterium capable of aerobic anoxygenic photosynthesis.</title>
        <authorList>
            <person name="Fuchs B.M."/>
            <person name="Spring S."/>
            <person name="Teeling H."/>
            <person name="Quast C."/>
            <person name="Wulf J."/>
            <person name="Schattenhofer M."/>
            <person name="Yan S."/>
            <person name="Ferriera S."/>
            <person name="Johnson J."/>
            <person name="Glockner F.O."/>
            <person name="Amann R."/>
        </authorList>
    </citation>
    <scope>NUCLEOTIDE SEQUENCE [LARGE SCALE GENOMIC DNA]</scope>
    <source>
        <strain evidence="2">KT71</strain>
    </source>
</reference>
<keyword evidence="1" id="KW-1133">Transmembrane helix</keyword>
<dbReference type="Proteomes" id="UP000019205">
    <property type="component" value="Chromosome"/>
</dbReference>
<evidence type="ECO:0000256" key="1">
    <source>
        <dbReference type="SAM" id="Phobius"/>
    </source>
</evidence>
<keyword evidence="1" id="KW-0472">Membrane</keyword>
<reference evidence="2 3" key="2">
    <citation type="journal article" date="2009" name="PLoS ONE">
        <title>The photosynthetic apparatus and its regulation in the aerobic gammaproteobacterium Congregibacter litoralis gen. nov., sp. nov.</title>
        <authorList>
            <person name="Spring S."/>
            <person name="Lunsdorf H."/>
            <person name="Fuchs B.M."/>
            <person name="Tindall B.J."/>
        </authorList>
    </citation>
    <scope>NUCLEOTIDE SEQUENCE [LARGE SCALE GENOMIC DNA]</scope>
    <source>
        <strain evidence="2">KT71</strain>
    </source>
</reference>